<dbReference type="Gene3D" id="2.60.120.200">
    <property type="match status" value="1"/>
</dbReference>
<dbReference type="GO" id="GO:0005737">
    <property type="term" value="C:cytoplasm"/>
    <property type="evidence" value="ECO:0007669"/>
    <property type="project" value="UniProtKB-SubCell"/>
</dbReference>
<evidence type="ECO:0000313" key="11">
    <source>
        <dbReference type="Proteomes" id="UP000032578"/>
    </source>
</evidence>
<comment type="caution">
    <text evidence="10">The sequence shown here is derived from an EMBL/GenBank/DDBJ whole genome shotgun (WGS) entry which is preliminary data.</text>
</comment>
<evidence type="ECO:0000256" key="2">
    <source>
        <dbReference type="ARBA" id="ARBA00004496"/>
    </source>
</evidence>
<dbReference type="GO" id="GO:0004553">
    <property type="term" value="F:hydrolase activity, hydrolyzing O-glycosyl compounds"/>
    <property type="evidence" value="ECO:0007669"/>
    <property type="project" value="UniProtKB-ARBA"/>
</dbReference>
<evidence type="ECO:0000259" key="9">
    <source>
        <dbReference type="SMART" id="SM00560"/>
    </source>
</evidence>
<organism evidence="10 11">
    <name type="scientific">Neotamlana sedimentorum</name>
    <dbReference type="NCBI Taxonomy" id="1435349"/>
    <lineage>
        <taxon>Bacteria</taxon>
        <taxon>Pseudomonadati</taxon>
        <taxon>Bacteroidota</taxon>
        <taxon>Flavobacteriia</taxon>
        <taxon>Flavobacteriales</taxon>
        <taxon>Flavobacteriaceae</taxon>
        <taxon>Neotamlana</taxon>
    </lineage>
</organism>
<keyword evidence="7" id="KW-0966">Cell projection</keyword>
<dbReference type="NCBIfam" id="TIGR04183">
    <property type="entry name" value="Por_Secre_tail"/>
    <property type="match status" value="1"/>
</dbReference>
<accession>A0A0D7WBX5</accession>
<dbReference type="NCBIfam" id="NF012200">
    <property type="entry name" value="choice_anch_D"/>
    <property type="match status" value="1"/>
</dbReference>
<keyword evidence="11" id="KW-1185">Reference proteome</keyword>
<keyword evidence="4" id="KW-0732">Signal</keyword>
<dbReference type="InterPro" id="IPR013783">
    <property type="entry name" value="Ig-like_fold"/>
</dbReference>
<name>A0A0D7WBX5_9FLAO</name>
<dbReference type="Gene3D" id="2.60.40.10">
    <property type="entry name" value="Immunoglobulins"/>
    <property type="match status" value="1"/>
</dbReference>
<dbReference type="Gene3D" id="2.60.40.3440">
    <property type="match status" value="1"/>
</dbReference>
<evidence type="ECO:0000256" key="3">
    <source>
        <dbReference type="ARBA" id="ARBA00022490"/>
    </source>
</evidence>
<evidence type="ECO:0000256" key="8">
    <source>
        <dbReference type="SAM" id="MobiDB-lite"/>
    </source>
</evidence>
<dbReference type="Pfam" id="PF20009">
    <property type="entry name" value="GEVED"/>
    <property type="match status" value="3"/>
</dbReference>
<evidence type="ECO:0000256" key="7">
    <source>
        <dbReference type="ARBA" id="ARBA00023273"/>
    </source>
</evidence>
<dbReference type="PATRIC" id="fig|1435349.4.peg.1301"/>
<dbReference type="Pfam" id="PF13385">
    <property type="entry name" value="Laminin_G_3"/>
    <property type="match status" value="1"/>
</dbReference>
<sequence>MNPLILNVFRFFRVFISFLIFKNDFLKSMVLLSKGCFGFSMLFLGVISANAQCTPSGMVNYNNFNISNVQILGEGTSQINNYSGSDNATYSDFSAQEVNVTAGNTYTLNISHVKENWGDHKVVVWIDYQGNGSYVEVYNSGGYIDNNSGSTVTNASFTVDPTAANGKAIIRIAASYCSGCGGGASISADSCTYTGRAEIEDYTLNISALLVIDPVANDDNLNVYPNSASGIANQIDVSTNDNIGVSDGSDSDDYALNTTASNGTVTETLVDGVFEYIPNAGFVGTDSFSYTLCDANNDCDTATVNVIVTYNYCTPDSDSDRNNQNLYISNVFLDGEGASDINNSSGDDGGYADYTSTPAASLYKGVAYPITITSNSTDNWPKNQARWSIYADLNGDGDFTDIGETLYRSTNNENSPQSDNITIPNTAITGTTVMRVAIHLQTDDYDSCGNTSTGYKRSSDYEDYLINVLGIDTPSASDDELSVLVDSTSGTDNQIDVSTNDNLGTDGGDSDNFALTSGVTTANGGTVSEVSDGVFEYIPAVGYLGADSFTYQICDAGIPEECVSATVNISVNYGYCTPTSTTNGTNYIDSFSITGENGTDINNSSGDNGGYADFTGTIPALEVYKNNLYTGSITVGGSNMGWAIHIDYNHDGDFDDAGELIADTGGEGTGDLSFTILSSAITGNAVMRVGSRRYWHSNNSCGNTDGHPEEFEDYLINIGIDPSSPAEMDVSGNGAEILDNATTTSELNLTNFGTYDIFIPIPLERTFTITNNGNTDLILDGSPIVSISGSTDFTISAQPAVTTLGTGESTTFTVAFNPSVADPNNPVSATISIDNNDSDEDPYNFVVEGYGDQTFPDTDGDGVPNNVDIDDDNDGLTDEYEQSSCLLNISASTTRTTYLNEDFDAGTDRKTTDGVTYCWEDGSGSCNSSPNLNDGEYVVYYKAANGNGTNDTPNGEVAQWADQYWYPGLDHTPGDTNGRMAMFNAEEDPGVFYQTTISGVSAGVDITYGFSAINLDRADAPGIGSRERPSVLIEILDPTGTVIASESSGDIQPTANYTTGDWVEVSATFSTTYSSFTVRLSNEAPGGLGNDLAIDDIFVYQTLCDLDGDGVEDSIDLDNDDDGIPNVVELFLTDNDKDGTVYNDSGAYAWVDANNNGLIDLYDHQDSNGLNPGDSGFSGSLGTPIDLTDPIYDTDGDGVVNYLDLDSDNDGIFDTVEYDNRGDVDVDGDGNGDGSDKQVLDVNGDPINNDDYDGDGILNLADNNDDDADDNDHGTANAYPTPLDDDGDGIPNYLDVDSADNPNDLSNGSDIDEIYAHLDTDNNGIIDGTIDSDGDGILDTFDTDNTVFGSPRDLDDSYTLFFDGRNDYVEDDNIINAWPNATLMAWIKIEPGATGQRVIVGQDSFVLRLENGNAFTAFVNGVTTTTSNLTEGIWIHVAASFDGVNGILNQYVNGELINSPGVSGSLPTDASNFTIGRAPNLNSNYFEGEIDEVRVFNAALTADQIQKMVYQELDDTNTFNSGLIIPYNISTTFNTSLIKYYKMDTFKADITDNKTTATIDVGTGAKLYNIKNIYFQTAPLPYETVTDGDWSTEATWLHGDVWDITDEASNKDWSIVHVKNNLTTTARHGTLGLIVDSGVELEISNDVELQNSWYLNLEGLIDLQGESQLVQTENSTLLGTGLLERDQQGTVNLYTYNYWSSPVHATNPNTDIDGDESYCVSSVLLDGTDANNPQNFNFVGGYNGNETSNPVEIAEYWMWKFVNKTSDNYYAWQQVKSTGELKVGEGYTMKGYGTGAVTSENNYVFKGTPNNGTITLNTNAGNDYLVGNPYPSAIDGYAFLLDNTHTDGTLYFWEHFGGGTHVLREYQGGYGQLNFSGGVPAVSHSDVAQSGASTKRPEQYIPVGQGFFIKALSNGDTTFNNEQRVFVTESSLNSTFLKSNSKKDTALTTKDTRTKIRLNISSDTGYKRQLLVTVDENATVKTDWGYDGALIEENAFDTYWMIEDEKYIIQGIDTINTETTKLPIGVKSNTNTTFNITIESLEFVPENMTLYVKDNVTNTYHNLNEADFSSTIEKDEINKRFEIVFNNETVLSSEVNYFTESSLNIYYKNQDKVLIIDNYNNEEIKTIKLYNTLGQVIFDKDINLYNSNIKIPLRSATGVYIASVSINNSEITKKIIISN</sequence>
<dbReference type="Proteomes" id="UP000032578">
    <property type="component" value="Unassembled WGS sequence"/>
</dbReference>
<evidence type="ECO:0000256" key="5">
    <source>
        <dbReference type="ARBA" id="ARBA00023069"/>
    </source>
</evidence>
<dbReference type="SMART" id="SM00560">
    <property type="entry name" value="LamGL"/>
    <property type="match status" value="1"/>
</dbReference>
<gene>
    <name evidence="10" type="ORF">PW52_02985</name>
</gene>
<keyword evidence="3" id="KW-0963">Cytoplasm</keyword>
<evidence type="ECO:0000256" key="1">
    <source>
        <dbReference type="ARBA" id="ARBA00004138"/>
    </source>
</evidence>
<evidence type="ECO:0000256" key="6">
    <source>
        <dbReference type="ARBA" id="ARBA00023157"/>
    </source>
</evidence>
<evidence type="ECO:0000313" key="10">
    <source>
        <dbReference type="EMBL" id="KJD36626.1"/>
    </source>
</evidence>
<dbReference type="InterPro" id="IPR006558">
    <property type="entry name" value="LamG-like"/>
</dbReference>
<feature type="domain" description="LamG-like jellyroll fold" evidence="9">
    <location>
        <begin position="1382"/>
        <end position="1503"/>
    </location>
</feature>
<keyword evidence="6" id="KW-1015">Disulfide bond</keyword>
<dbReference type="EMBL" id="JTDW01000002">
    <property type="protein sequence ID" value="KJD36626.1"/>
    <property type="molecule type" value="Genomic_DNA"/>
</dbReference>
<dbReference type="OrthoDB" id="2582440at2"/>
<dbReference type="InterPro" id="IPR045474">
    <property type="entry name" value="GEVED"/>
</dbReference>
<dbReference type="Gene3D" id="2.60.40.2810">
    <property type="match status" value="1"/>
</dbReference>
<dbReference type="GO" id="GO:0005975">
    <property type="term" value="P:carbohydrate metabolic process"/>
    <property type="evidence" value="ECO:0007669"/>
    <property type="project" value="UniProtKB-ARBA"/>
</dbReference>
<dbReference type="InterPro" id="IPR026444">
    <property type="entry name" value="Secre_tail"/>
</dbReference>
<dbReference type="SUPFAM" id="SSF49899">
    <property type="entry name" value="Concanavalin A-like lectins/glucanases"/>
    <property type="match status" value="1"/>
</dbReference>
<dbReference type="STRING" id="1435349.PW52_02985"/>
<dbReference type="Pfam" id="PF17963">
    <property type="entry name" value="Big_9"/>
    <property type="match status" value="2"/>
</dbReference>
<keyword evidence="5" id="KW-0969">Cilium</keyword>
<dbReference type="Pfam" id="PF22544">
    <property type="entry name" value="HYDIN_VesB_CFA65-like_Ig"/>
    <property type="match status" value="1"/>
</dbReference>
<dbReference type="InterPro" id="IPR013320">
    <property type="entry name" value="ConA-like_dom_sf"/>
</dbReference>
<feature type="region of interest" description="Disordered" evidence="8">
    <location>
        <begin position="1214"/>
        <end position="1305"/>
    </location>
</feature>
<protein>
    <recommendedName>
        <fullName evidence="9">LamG-like jellyroll fold domain-containing protein</fullName>
    </recommendedName>
</protein>
<dbReference type="InterPro" id="IPR053879">
    <property type="entry name" value="HYDIN_VesB_CFA65-like_Ig"/>
</dbReference>
<evidence type="ECO:0000256" key="4">
    <source>
        <dbReference type="ARBA" id="ARBA00022729"/>
    </source>
</evidence>
<comment type="subcellular location">
    <subcellularLocation>
        <location evidence="1">Cell projection</location>
        <location evidence="1">Cilium</location>
    </subcellularLocation>
    <subcellularLocation>
        <location evidence="2">Cytoplasm</location>
    </subcellularLocation>
</comment>
<proteinExistence type="predicted"/>
<reference evidence="10 11" key="1">
    <citation type="submission" date="2014-11" db="EMBL/GenBank/DDBJ databases">
        <title>Tamlana sedimentorum sp. nov., isolated from shallow sand sediments of the Sea of Japan.</title>
        <authorList>
            <person name="Romanenko L.A."/>
        </authorList>
    </citation>
    <scope>NUCLEOTIDE SEQUENCE [LARGE SCALE GENOMIC DNA]</scope>
    <source>
        <strain evidence="10 11">JCM 19808</strain>
    </source>
</reference>